<organism evidence="2 3">
    <name type="scientific">Notoacmeibacter marinus</name>
    <dbReference type="NCBI Taxonomy" id="1876515"/>
    <lineage>
        <taxon>Bacteria</taxon>
        <taxon>Pseudomonadati</taxon>
        <taxon>Pseudomonadota</taxon>
        <taxon>Alphaproteobacteria</taxon>
        <taxon>Hyphomicrobiales</taxon>
        <taxon>Notoacmeibacteraceae</taxon>
        <taxon>Notoacmeibacter</taxon>
    </lineage>
</organism>
<keyword evidence="1" id="KW-0472">Membrane</keyword>
<keyword evidence="3" id="KW-1185">Reference proteome</keyword>
<keyword evidence="1" id="KW-1133">Transmembrane helix</keyword>
<protein>
    <submittedName>
        <fullName evidence="2">Uncharacterized protein</fullName>
    </submittedName>
</protein>
<name>A0A231V1E0_9HYPH</name>
<accession>A0A231V1E0</accession>
<feature type="transmembrane region" description="Helical" evidence="1">
    <location>
        <begin position="9"/>
        <end position="29"/>
    </location>
</feature>
<proteinExistence type="predicted"/>
<reference evidence="3" key="1">
    <citation type="journal article" date="2017" name="Int. J. Syst. Evol. Microbiol.">
        <title>Notoacmeibacter marinus gen. nov., sp. nov., isolated from the gut of a limpet and proposal of Notoacmeibacteraceae fam. nov. in the order Rhizobiales of the class Alphaproteobacteria.</title>
        <authorList>
            <person name="Huang Z."/>
            <person name="Guo F."/>
            <person name="Lai Q."/>
        </authorList>
    </citation>
    <scope>NUCLEOTIDE SEQUENCE [LARGE SCALE GENOMIC DNA]</scope>
    <source>
        <strain evidence="3">XMTR2A4</strain>
    </source>
</reference>
<gene>
    <name evidence="2" type="ORF">B7H23_03210</name>
</gene>
<dbReference type="Proteomes" id="UP000215405">
    <property type="component" value="Unassembled WGS sequence"/>
</dbReference>
<feature type="transmembrane region" description="Helical" evidence="1">
    <location>
        <begin position="49"/>
        <end position="66"/>
    </location>
</feature>
<evidence type="ECO:0000313" key="2">
    <source>
        <dbReference type="EMBL" id="OXT01960.1"/>
    </source>
</evidence>
<comment type="caution">
    <text evidence="2">The sequence shown here is derived from an EMBL/GenBank/DDBJ whole genome shotgun (WGS) entry which is preliminary data.</text>
</comment>
<evidence type="ECO:0000256" key="1">
    <source>
        <dbReference type="SAM" id="Phobius"/>
    </source>
</evidence>
<dbReference type="EMBL" id="NBYO01000001">
    <property type="protein sequence ID" value="OXT01960.1"/>
    <property type="molecule type" value="Genomic_DNA"/>
</dbReference>
<evidence type="ECO:0000313" key="3">
    <source>
        <dbReference type="Proteomes" id="UP000215405"/>
    </source>
</evidence>
<keyword evidence="1" id="KW-0812">Transmembrane</keyword>
<sequence length="84" mass="9006">MFFTKAASVVAYLAFFAGIFLCSVAFTVAYTDNQQLVKRYLGNGTAGDYIDEGLLMVAVGIVVGVLSEISRSISKIADVEDDKT</sequence>
<dbReference type="RefSeq" id="WP_094075927.1">
    <property type="nucleotide sequence ID" value="NZ_NBYO01000001.1"/>
</dbReference>
<dbReference type="AlphaFoldDB" id="A0A231V1E0"/>